<reference evidence="10 11" key="1">
    <citation type="submission" date="2018-04" db="EMBL/GenBank/DDBJ databases">
        <title>Genomic Encyclopedia of Archaeal and Bacterial Type Strains, Phase II (KMG-II): from individual species to whole genera.</title>
        <authorList>
            <person name="Goeker M."/>
        </authorList>
    </citation>
    <scope>NUCLEOTIDE SEQUENCE [LARGE SCALE GENOMIC DNA]</scope>
    <source>
        <strain evidence="10 11">DSM 25521</strain>
    </source>
</reference>
<keyword evidence="7 8" id="KW-0472">Membrane</keyword>
<comment type="caution">
    <text evidence="10">The sequence shown here is derived from an EMBL/GenBank/DDBJ whole genome shotgun (WGS) entry which is preliminary data.</text>
</comment>
<dbReference type="Gene3D" id="1.10.3720.10">
    <property type="entry name" value="MetI-like"/>
    <property type="match status" value="1"/>
</dbReference>
<dbReference type="OrthoDB" id="9815533at2"/>
<gene>
    <name evidence="10" type="ORF">C8P69_104489</name>
</gene>
<keyword evidence="5 8" id="KW-0812">Transmembrane</keyword>
<proteinExistence type="inferred from homology"/>
<feature type="transmembrane region" description="Helical" evidence="8">
    <location>
        <begin position="66"/>
        <end position="90"/>
    </location>
</feature>
<evidence type="ECO:0000256" key="6">
    <source>
        <dbReference type="ARBA" id="ARBA00022989"/>
    </source>
</evidence>
<evidence type="ECO:0000256" key="7">
    <source>
        <dbReference type="ARBA" id="ARBA00023136"/>
    </source>
</evidence>
<feature type="domain" description="ABC transmembrane type-1" evidence="9">
    <location>
        <begin position="67"/>
        <end position="255"/>
    </location>
</feature>
<organism evidence="10 11">
    <name type="scientific">Phreatobacter oligotrophus</name>
    <dbReference type="NCBI Taxonomy" id="1122261"/>
    <lineage>
        <taxon>Bacteria</taxon>
        <taxon>Pseudomonadati</taxon>
        <taxon>Pseudomonadota</taxon>
        <taxon>Alphaproteobacteria</taxon>
        <taxon>Hyphomicrobiales</taxon>
        <taxon>Phreatobacteraceae</taxon>
        <taxon>Phreatobacter</taxon>
    </lineage>
</organism>
<evidence type="ECO:0000259" key="9">
    <source>
        <dbReference type="PROSITE" id="PS50928"/>
    </source>
</evidence>
<dbReference type="InterPro" id="IPR000515">
    <property type="entry name" value="MetI-like"/>
</dbReference>
<keyword evidence="6 8" id="KW-1133">Transmembrane helix</keyword>
<dbReference type="SUPFAM" id="SSF161098">
    <property type="entry name" value="MetI-like"/>
    <property type="match status" value="1"/>
</dbReference>
<evidence type="ECO:0000256" key="8">
    <source>
        <dbReference type="RuleBase" id="RU363032"/>
    </source>
</evidence>
<name>A0A2T4Z6D9_9HYPH</name>
<dbReference type="CDD" id="cd06261">
    <property type="entry name" value="TM_PBP2"/>
    <property type="match status" value="1"/>
</dbReference>
<keyword evidence="2 8" id="KW-0813">Transport</keyword>
<feature type="transmembrane region" description="Helical" evidence="8">
    <location>
        <begin position="12"/>
        <end position="36"/>
    </location>
</feature>
<evidence type="ECO:0000256" key="1">
    <source>
        <dbReference type="ARBA" id="ARBA00004429"/>
    </source>
</evidence>
<dbReference type="Proteomes" id="UP000241808">
    <property type="component" value="Unassembled WGS sequence"/>
</dbReference>
<dbReference type="PANTHER" id="PTHR43357:SF4">
    <property type="entry name" value="INNER MEMBRANE ABC TRANSPORTER PERMEASE PROTEIN YDCV"/>
    <property type="match status" value="1"/>
</dbReference>
<dbReference type="GO" id="GO:0005886">
    <property type="term" value="C:plasma membrane"/>
    <property type="evidence" value="ECO:0007669"/>
    <property type="project" value="UniProtKB-SubCell"/>
</dbReference>
<dbReference type="GO" id="GO:0055085">
    <property type="term" value="P:transmembrane transport"/>
    <property type="evidence" value="ECO:0007669"/>
    <property type="project" value="InterPro"/>
</dbReference>
<keyword evidence="11" id="KW-1185">Reference proteome</keyword>
<evidence type="ECO:0000256" key="2">
    <source>
        <dbReference type="ARBA" id="ARBA00022448"/>
    </source>
</evidence>
<feature type="transmembrane region" description="Helical" evidence="8">
    <location>
        <begin position="235"/>
        <end position="255"/>
    </location>
</feature>
<evidence type="ECO:0000256" key="5">
    <source>
        <dbReference type="ARBA" id="ARBA00022692"/>
    </source>
</evidence>
<dbReference type="EMBL" id="PZZL01000004">
    <property type="protein sequence ID" value="PTM57435.1"/>
    <property type="molecule type" value="Genomic_DNA"/>
</dbReference>
<evidence type="ECO:0000256" key="4">
    <source>
        <dbReference type="ARBA" id="ARBA00022519"/>
    </source>
</evidence>
<dbReference type="PANTHER" id="PTHR43357">
    <property type="entry name" value="INNER MEMBRANE ABC TRANSPORTER PERMEASE PROTEIN YDCV"/>
    <property type="match status" value="1"/>
</dbReference>
<dbReference type="RefSeq" id="WP_108177440.1">
    <property type="nucleotide sequence ID" value="NZ_PZZL01000004.1"/>
</dbReference>
<feature type="transmembrane region" description="Helical" evidence="8">
    <location>
        <begin position="102"/>
        <end position="129"/>
    </location>
</feature>
<evidence type="ECO:0000256" key="3">
    <source>
        <dbReference type="ARBA" id="ARBA00022475"/>
    </source>
</evidence>
<feature type="transmembrane region" description="Helical" evidence="8">
    <location>
        <begin position="135"/>
        <end position="158"/>
    </location>
</feature>
<accession>A0A2T4Z6D9</accession>
<comment type="subcellular location">
    <subcellularLocation>
        <location evidence="1">Cell inner membrane</location>
        <topology evidence="1">Multi-pass membrane protein</topology>
    </subcellularLocation>
    <subcellularLocation>
        <location evidence="8">Cell membrane</location>
        <topology evidence="8">Multi-pass membrane protein</topology>
    </subcellularLocation>
</comment>
<sequence>MSRRRFDPGRAAYLTLNGAIVAFLLTPIAIIGVFALNPTPYISFPPVGVTLRWFDKFFTSPEFMNALWLSLQVAVAVLILSMLIGGLCALGLARGNIPGARILTACFMSPLMLPAILTGLALFQLYLLLDIGRPVWGLIMGHTLVAVPYVLRTTLAVLHNFDRRIEEAAAVHGAGPLRVFFEVTLPLIQPGVVAGGIFAFIVSFDQFPISLFLVLPKGETLPVVLFNYMKFDLDGAIAAASMVSILMAILVVVLLEKTIGLKTYVKL</sequence>
<dbReference type="PROSITE" id="PS50928">
    <property type="entry name" value="ABC_TM1"/>
    <property type="match status" value="1"/>
</dbReference>
<keyword evidence="3" id="KW-1003">Cell membrane</keyword>
<keyword evidence="4" id="KW-0997">Cell inner membrane</keyword>
<evidence type="ECO:0000313" key="10">
    <source>
        <dbReference type="EMBL" id="PTM57435.1"/>
    </source>
</evidence>
<dbReference type="AlphaFoldDB" id="A0A2T4Z6D9"/>
<comment type="similarity">
    <text evidence="8">Belongs to the binding-protein-dependent transport system permease family.</text>
</comment>
<dbReference type="Pfam" id="PF00528">
    <property type="entry name" value="BPD_transp_1"/>
    <property type="match status" value="1"/>
</dbReference>
<protein>
    <submittedName>
        <fullName evidence="10">Putative spermidine/putrescine transport system permease protein</fullName>
    </submittedName>
</protein>
<evidence type="ECO:0000313" key="11">
    <source>
        <dbReference type="Proteomes" id="UP000241808"/>
    </source>
</evidence>
<dbReference type="InterPro" id="IPR035906">
    <property type="entry name" value="MetI-like_sf"/>
</dbReference>